<name>A0A654FBT3_ARATH</name>
<proteinExistence type="predicted"/>
<dbReference type="Proteomes" id="UP000426265">
    <property type="component" value="Unassembled WGS sequence"/>
</dbReference>
<accession>A0A654FBT3</accession>
<evidence type="ECO:0000313" key="1">
    <source>
        <dbReference type="EMBL" id="VYS59027.1"/>
    </source>
</evidence>
<organism evidence="1 2">
    <name type="scientific">Arabidopsis thaliana</name>
    <name type="common">Mouse-ear cress</name>
    <dbReference type="NCBI Taxonomy" id="3702"/>
    <lineage>
        <taxon>Eukaryota</taxon>
        <taxon>Viridiplantae</taxon>
        <taxon>Streptophyta</taxon>
        <taxon>Embryophyta</taxon>
        <taxon>Tracheophyta</taxon>
        <taxon>Spermatophyta</taxon>
        <taxon>Magnoliopsida</taxon>
        <taxon>eudicotyledons</taxon>
        <taxon>Gunneridae</taxon>
        <taxon>Pentapetalae</taxon>
        <taxon>rosids</taxon>
        <taxon>malvids</taxon>
        <taxon>Brassicales</taxon>
        <taxon>Brassicaceae</taxon>
        <taxon>Camelineae</taxon>
        <taxon>Arabidopsis</taxon>
    </lineage>
</organism>
<reference evidence="1 2" key="1">
    <citation type="submission" date="2019-11" db="EMBL/GenBank/DDBJ databases">
        <authorList>
            <person name="Jiao W.-B."/>
            <person name="Schneeberger K."/>
        </authorList>
    </citation>
    <scope>NUCLEOTIDE SEQUENCE [LARGE SCALE GENOMIC DNA]</scope>
    <source>
        <strain evidence="2">cv. An-1</strain>
    </source>
</reference>
<protein>
    <submittedName>
        <fullName evidence="1">Uncharacterized protein</fullName>
    </submittedName>
</protein>
<evidence type="ECO:0000313" key="2">
    <source>
        <dbReference type="Proteomes" id="UP000426265"/>
    </source>
</evidence>
<gene>
    <name evidence="1" type="ORF">AN1_LOCUS14469</name>
</gene>
<dbReference type="EMBL" id="CACRSJ010000106">
    <property type="protein sequence ID" value="VYS59027.1"/>
    <property type="molecule type" value="Genomic_DNA"/>
</dbReference>
<dbReference type="AlphaFoldDB" id="A0A654FBT3"/>
<sequence>MAKLWKVQPILPIPERKTQYRVASDNLGFQASVLSASLYSGFAHRSSLTSSAVLAGSLLSSPLARTPLLSYLDHCPSIVVDVDLVEKKSPELHRRTTAATVSHQILATVTGAVVVHRRGS</sequence>